<dbReference type="EC" id="3.2.1.39" evidence="4"/>
<evidence type="ECO:0000256" key="5">
    <source>
        <dbReference type="ARBA" id="ARBA00022475"/>
    </source>
</evidence>
<dbReference type="OrthoDB" id="77201at2759"/>
<dbReference type="GO" id="GO:0005886">
    <property type="term" value="C:plasma membrane"/>
    <property type="evidence" value="ECO:0007669"/>
    <property type="project" value="UniProtKB-SubCell"/>
</dbReference>
<evidence type="ECO:0000256" key="8">
    <source>
        <dbReference type="ARBA" id="ARBA00023180"/>
    </source>
</evidence>
<evidence type="ECO:0000256" key="13">
    <source>
        <dbReference type="ARBA" id="ARBA00042373"/>
    </source>
</evidence>
<dbReference type="PANTHER" id="PTHR16631">
    <property type="entry name" value="GLUCAN 1,3-BETA-GLUCOSIDASE"/>
    <property type="match status" value="1"/>
</dbReference>
<proteinExistence type="inferred from homology"/>
<dbReference type="AlphaFoldDB" id="A0A0C3BZR3"/>
<dbReference type="InterPro" id="IPR017853">
    <property type="entry name" value="GH"/>
</dbReference>
<evidence type="ECO:0000256" key="11">
    <source>
        <dbReference type="ARBA" id="ARBA00023326"/>
    </source>
</evidence>
<keyword evidence="10" id="KW-0961">Cell wall biogenesis/degradation</keyword>
<comment type="catalytic activity">
    <reaction evidence="1">
        <text>Hydrolysis of (1-&gt;3)-beta-D-glucosidic linkages in (1-&gt;3)-beta-D-glucans.</text>
        <dbReference type="EC" id="3.2.1.39"/>
    </reaction>
</comment>
<evidence type="ECO:0000256" key="12">
    <source>
        <dbReference type="ARBA" id="ARBA00037649"/>
    </source>
</evidence>
<dbReference type="EMBL" id="KN832970">
    <property type="protein sequence ID" value="KIM92033.1"/>
    <property type="molecule type" value="Genomic_DNA"/>
</dbReference>
<evidence type="ECO:0000256" key="6">
    <source>
        <dbReference type="ARBA" id="ARBA00022801"/>
    </source>
</evidence>
<evidence type="ECO:0000256" key="2">
    <source>
        <dbReference type="ARBA" id="ARBA00004401"/>
    </source>
</evidence>
<evidence type="ECO:0000256" key="4">
    <source>
        <dbReference type="ARBA" id="ARBA00012780"/>
    </source>
</evidence>
<dbReference type="PANTHER" id="PTHR16631:SF17">
    <property type="entry name" value="GLUCAN ENDO-1,3-BETA-GLUCOSIDASE BTGC"/>
    <property type="match status" value="1"/>
</dbReference>
<accession>A0A0C3BZR3</accession>
<dbReference type="SUPFAM" id="SSF51445">
    <property type="entry name" value="(Trans)glycosidases"/>
    <property type="match status" value="1"/>
</dbReference>
<evidence type="ECO:0000256" key="7">
    <source>
        <dbReference type="ARBA" id="ARBA00023136"/>
    </source>
</evidence>
<keyword evidence="5" id="KW-1003">Cell membrane</keyword>
<keyword evidence="9" id="KW-0119">Carbohydrate metabolism</keyword>
<dbReference type="GO" id="GO:0071555">
    <property type="term" value="P:cell wall organization"/>
    <property type="evidence" value="ECO:0007669"/>
    <property type="project" value="UniProtKB-KW"/>
</dbReference>
<evidence type="ECO:0000256" key="3">
    <source>
        <dbReference type="ARBA" id="ARBA00008773"/>
    </source>
</evidence>
<evidence type="ECO:0000313" key="15">
    <source>
        <dbReference type="EMBL" id="KIM92033.1"/>
    </source>
</evidence>
<evidence type="ECO:0000313" key="16">
    <source>
        <dbReference type="Proteomes" id="UP000054166"/>
    </source>
</evidence>
<dbReference type="InterPro" id="IPR050732">
    <property type="entry name" value="Beta-glucan_modifiers"/>
</dbReference>
<comment type="subcellular location">
    <subcellularLocation>
        <location evidence="2">Cell membrane</location>
        <topology evidence="2">Single-pass type II membrane protein</topology>
    </subcellularLocation>
</comment>
<keyword evidence="8" id="KW-0325">Glycoprotein</keyword>
<dbReference type="GO" id="GO:0009277">
    <property type="term" value="C:fungal-type cell wall"/>
    <property type="evidence" value="ECO:0007669"/>
    <property type="project" value="TreeGrafter"/>
</dbReference>
<evidence type="ECO:0000256" key="1">
    <source>
        <dbReference type="ARBA" id="ARBA00000382"/>
    </source>
</evidence>
<comment type="function">
    <text evidence="12">Glucanases play a role in cell expansion during growth, in cell-cell fusion during mating, and in spore release during sporulation. This enzyme may be involved in beta-glucan degradation. Active on laminarin and lichenan.</text>
</comment>
<dbReference type="GO" id="GO:0009986">
    <property type="term" value="C:cell surface"/>
    <property type="evidence" value="ECO:0007669"/>
    <property type="project" value="TreeGrafter"/>
</dbReference>
<gene>
    <name evidence="15" type="ORF">PILCRDRAFT_94172</name>
</gene>
<keyword evidence="11" id="KW-0624">Polysaccharide degradation</keyword>
<dbReference type="Proteomes" id="UP000054166">
    <property type="component" value="Unassembled WGS sequence"/>
</dbReference>
<dbReference type="GO" id="GO:0000272">
    <property type="term" value="P:polysaccharide catabolic process"/>
    <property type="evidence" value="ECO:0007669"/>
    <property type="project" value="UniProtKB-KW"/>
</dbReference>
<protein>
    <recommendedName>
        <fullName evidence="4">glucan endo-1,3-beta-D-glucosidase</fullName>
        <ecNumber evidence="4">3.2.1.39</ecNumber>
    </recommendedName>
    <alternativeName>
        <fullName evidence="14">Endo-1,3-beta-glucanase btgC</fullName>
    </alternativeName>
    <alternativeName>
        <fullName evidence="13">Laminarinase btgC</fullName>
    </alternativeName>
</protein>
<evidence type="ECO:0000256" key="9">
    <source>
        <dbReference type="ARBA" id="ARBA00023277"/>
    </source>
</evidence>
<dbReference type="HOGENOM" id="CLU_052206_0_0_1"/>
<name>A0A0C3BZR3_PILCF</name>
<keyword evidence="16" id="KW-1185">Reference proteome</keyword>
<reference evidence="16" key="2">
    <citation type="submission" date="2015-01" db="EMBL/GenBank/DDBJ databases">
        <title>Evolutionary Origins and Diversification of the Mycorrhizal Mutualists.</title>
        <authorList>
            <consortium name="DOE Joint Genome Institute"/>
            <consortium name="Mycorrhizal Genomics Consortium"/>
            <person name="Kohler A."/>
            <person name="Kuo A."/>
            <person name="Nagy L.G."/>
            <person name="Floudas D."/>
            <person name="Copeland A."/>
            <person name="Barry K.W."/>
            <person name="Cichocki N."/>
            <person name="Veneault-Fourrey C."/>
            <person name="LaButti K."/>
            <person name="Lindquist E.A."/>
            <person name="Lipzen A."/>
            <person name="Lundell T."/>
            <person name="Morin E."/>
            <person name="Murat C."/>
            <person name="Riley R."/>
            <person name="Ohm R."/>
            <person name="Sun H."/>
            <person name="Tunlid A."/>
            <person name="Henrissat B."/>
            <person name="Grigoriev I.V."/>
            <person name="Hibbett D.S."/>
            <person name="Martin F."/>
        </authorList>
    </citation>
    <scope>NUCLEOTIDE SEQUENCE [LARGE SCALE GENOMIC DNA]</scope>
    <source>
        <strain evidence="16">F 1598</strain>
    </source>
</reference>
<dbReference type="InParanoid" id="A0A0C3BZR3"/>
<evidence type="ECO:0000256" key="14">
    <source>
        <dbReference type="ARBA" id="ARBA00043078"/>
    </source>
</evidence>
<keyword evidence="6 15" id="KW-0378">Hydrolase</keyword>
<comment type="similarity">
    <text evidence="3">Belongs to the glycosyl hydrolase 17 family.</text>
</comment>
<dbReference type="GO" id="GO:0042973">
    <property type="term" value="F:glucan endo-1,3-beta-D-glucosidase activity"/>
    <property type="evidence" value="ECO:0007669"/>
    <property type="project" value="UniProtKB-EC"/>
</dbReference>
<keyword evidence="7" id="KW-0472">Membrane</keyword>
<dbReference type="GO" id="GO:0005576">
    <property type="term" value="C:extracellular region"/>
    <property type="evidence" value="ECO:0007669"/>
    <property type="project" value="TreeGrafter"/>
</dbReference>
<evidence type="ECO:0000256" key="10">
    <source>
        <dbReference type="ARBA" id="ARBA00023316"/>
    </source>
</evidence>
<organism evidence="15 16">
    <name type="scientific">Piloderma croceum (strain F 1598)</name>
    <dbReference type="NCBI Taxonomy" id="765440"/>
    <lineage>
        <taxon>Eukaryota</taxon>
        <taxon>Fungi</taxon>
        <taxon>Dikarya</taxon>
        <taxon>Basidiomycota</taxon>
        <taxon>Agaricomycotina</taxon>
        <taxon>Agaricomycetes</taxon>
        <taxon>Agaricomycetidae</taxon>
        <taxon>Atheliales</taxon>
        <taxon>Atheliaceae</taxon>
        <taxon>Piloderma</taxon>
    </lineage>
</organism>
<sequence length="301" mass="33748">MPSKPPANLNDWWCNATDEYAFLGFSYEVEACQSKSKLHKDFADIRKTFNSRYVRLYGACDKDGFYDDIVDAAWDNGLGVHALIWFGFDGGNIWEKRRDSLFASLHSNPKAKFVTRVVQFGSEPLFDDVLPHAQLASQVKAAKANLSSLNIPVTVSELAYGYQERGGAQDVLDAIDSINIHMLPFFSRQASTSNKAWPLVMADLQWFIDHGHDKKMYMDENGWPSVTSDGVKPNSPDAVADIPNEHGYFNLLDAHCTDLKNHTQGGVGWFAHIYSDDQEPGYGIYSDSGKLKFPFKPRTSC</sequence>
<reference evidence="15 16" key="1">
    <citation type="submission" date="2014-04" db="EMBL/GenBank/DDBJ databases">
        <authorList>
            <consortium name="DOE Joint Genome Institute"/>
            <person name="Kuo A."/>
            <person name="Tarkka M."/>
            <person name="Buscot F."/>
            <person name="Kohler A."/>
            <person name="Nagy L.G."/>
            <person name="Floudas D."/>
            <person name="Copeland A."/>
            <person name="Barry K.W."/>
            <person name="Cichocki N."/>
            <person name="Veneault-Fourrey C."/>
            <person name="LaButti K."/>
            <person name="Lindquist E.A."/>
            <person name="Lipzen A."/>
            <person name="Lundell T."/>
            <person name="Morin E."/>
            <person name="Murat C."/>
            <person name="Sun H."/>
            <person name="Tunlid A."/>
            <person name="Henrissat B."/>
            <person name="Grigoriev I.V."/>
            <person name="Hibbett D.S."/>
            <person name="Martin F."/>
            <person name="Nordberg H.P."/>
            <person name="Cantor M.N."/>
            <person name="Hua S.X."/>
        </authorList>
    </citation>
    <scope>NUCLEOTIDE SEQUENCE [LARGE SCALE GENOMIC DNA]</scope>
    <source>
        <strain evidence="15 16">F 1598</strain>
    </source>
</reference>